<accession>A0ABS4KH88</accession>
<evidence type="ECO:0000313" key="3">
    <source>
        <dbReference type="Proteomes" id="UP001314903"/>
    </source>
</evidence>
<name>A0ABS4KH88_9FIRM</name>
<dbReference type="PANTHER" id="PTHR13538">
    <property type="entry name" value="N-ACETYLTRANSFERASE 6"/>
    <property type="match status" value="1"/>
</dbReference>
<dbReference type="InterPro" id="IPR000182">
    <property type="entry name" value="GNAT_dom"/>
</dbReference>
<evidence type="ECO:0000259" key="1">
    <source>
        <dbReference type="PROSITE" id="PS51186"/>
    </source>
</evidence>
<dbReference type="PROSITE" id="PS51186">
    <property type="entry name" value="GNAT"/>
    <property type="match status" value="1"/>
</dbReference>
<sequence length="182" mass="21188">MAIDLSIKDDFNNILGGIKASRTPQRMTIDYLCNHPEYLETVANWIYNEFVAKSEKNLKKLELITKYFKNTSLTSFPITLIAVIDNECVGTISIFENDLKTQDELTPWLASLYVSPNYRSQGIAEQLINRVREVVKGLGFKTLYLRTEHTSEYYKRLGWEYVYKTHDEKGQETQVFRISVKN</sequence>
<dbReference type="SUPFAM" id="SSF55729">
    <property type="entry name" value="Acyl-CoA N-acyltransferases (Nat)"/>
    <property type="match status" value="1"/>
</dbReference>
<proteinExistence type="predicted"/>
<protein>
    <submittedName>
        <fullName evidence="2">N-acetyltransferase YhbS</fullName>
    </submittedName>
</protein>
<dbReference type="Proteomes" id="UP001314903">
    <property type="component" value="Unassembled WGS sequence"/>
</dbReference>
<dbReference type="Gene3D" id="3.40.630.30">
    <property type="match status" value="1"/>
</dbReference>
<organism evidence="2 3">
    <name type="scientific">Acetoanaerobium pronyense</name>
    <dbReference type="NCBI Taxonomy" id="1482736"/>
    <lineage>
        <taxon>Bacteria</taxon>
        <taxon>Bacillati</taxon>
        <taxon>Bacillota</taxon>
        <taxon>Clostridia</taxon>
        <taxon>Peptostreptococcales</taxon>
        <taxon>Filifactoraceae</taxon>
        <taxon>Acetoanaerobium</taxon>
    </lineage>
</organism>
<dbReference type="PANTHER" id="PTHR13538:SF4">
    <property type="entry name" value="N-ALPHA-ACETYLTRANSFERASE 80"/>
    <property type="match status" value="1"/>
</dbReference>
<dbReference type="InterPro" id="IPR039840">
    <property type="entry name" value="NAA80"/>
</dbReference>
<feature type="domain" description="N-acetyltransferase" evidence="1">
    <location>
        <begin position="29"/>
        <end position="181"/>
    </location>
</feature>
<gene>
    <name evidence="2" type="ORF">J2Z35_000954</name>
</gene>
<dbReference type="EMBL" id="JAGGLI010000008">
    <property type="protein sequence ID" value="MBP2027160.1"/>
    <property type="molecule type" value="Genomic_DNA"/>
</dbReference>
<dbReference type="CDD" id="cd04301">
    <property type="entry name" value="NAT_SF"/>
    <property type="match status" value="1"/>
</dbReference>
<keyword evidence="3" id="KW-1185">Reference proteome</keyword>
<evidence type="ECO:0000313" key="2">
    <source>
        <dbReference type="EMBL" id="MBP2027160.1"/>
    </source>
</evidence>
<comment type="caution">
    <text evidence="2">The sequence shown here is derived from an EMBL/GenBank/DDBJ whole genome shotgun (WGS) entry which is preliminary data.</text>
</comment>
<dbReference type="Pfam" id="PF00583">
    <property type="entry name" value="Acetyltransf_1"/>
    <property type="match status" value="1"/>
</dbReference>
<reference evidence="2 3" key="1">
    <citation type="submission" date="2021-03" db="EMBL/GenBank/DDBJ databases">
        <title>Genomic Encyclopedia of Type Strains, Phase IV (KMG-IV): sequencing the most valuable type-strain genomes for metagenomic binning, comparative biology and taxonomic classification.</title>
        <authorList>
            <person name="Goeker M."/>
        </authorList>
    </citation>
    <scope>NUCLEOTIDE SEQUENCE [LARGE SCALE GENOMIC DNA]</scope>
    <source>
        <strain evidence="2 3">DSM 27512</strain>
    </source>
</reference>
<dbReference type="InterPro" id="IPR016181">
    <property type="entry name" value="Acyl_CoA_acyltransferase"/>
</dbReference>